<accession>A0ABU4HXS5</accession>
<evidence type="ECO:0000313" key="4">
    <source>
        <dbReference type="EMBL" id="MDW5598033.1"/>
    </source>
</evidence>
<dbReference type="PANTHER" id="PTHR30163">
    <property type="entry name" value="MEMBRANE-BOUND LYTIC MUREIN TRANSGLYCOSYLASE B"/>
    <property type="match status" value="1"/>
</dbReference>
<keyword evidence="2" id="KW-0732">Signal</keyword>
<feature type="region of interest" description="Disordered" evidence="1">
    <location>
        <begin position="498"/>
        <end position="612"/>
    </location>
</feature>
<feature type="compositionally biased region" description="Low complexity" evidence="1">
    <location>
        <begin position="79"/>
        <end position="168"/>
    </location>
</feature>
<feature type="domain" description="Transglycosylase SLT" evidence="3">
    <location>
        <begin position="295"/>
        <end position="349"/>
    </location>
</feature>
<dbReference type="PANTHER" id="PTHR30163:SF8">
    <property type="entry name" value="LYTIC MUREIN TRANSGLYCOSYLASE"/>
    <property type="match status" value="1"/>
</dbReference>
<gene>
    <name evidence="4" type="ORF">R7226_27000</name>
</gene>
<dbReference type="InterPro" id="IPR011055">
    <property type="entry name" value="Dup_hybrid_motif"/>
</dbReference>
<keyword evidence="5" id="KW-1185">Reference proteome</keyword>
<sequence length="914" mass="95496">MKRTKLRIASLAAGAALIIGGLTSAPASADKRRVVVTLVGGRVVTLTVEGTPGVPISASQLPDLGGEIVAISETPLESTTTQTTPTTPATTPSQTTPTTPSTPTVPPSTLTTPVTTPGTTGTTTTVPPVTTPGTTGTTPGTTGTTGTTPGTTGTTTTPGRTTRTTRTTEQPDAVGGVVDPKGQAKGEGSVPRTSAGQDSPGELTDANRDGTVEPNETPDTPVQTEGAQPTPDTPGFTVAPTLEQTPAGVPNFFIEQFRIPPFLLPIYQAAAMQYGVPWQILAAINEIETDYGRNLSVSSAGALGWMQFMPGTWEAYGVDANGDGVRDPYNPVDAIFAAANYLKASGAETDLEKAIFAYNHADWYVQSVLLRARVIGGMPADLVGSLTGLTQGRFPVAARATYADSIDVRRANRRVSGANAAVTVEGDAARRSINVYAAEDAPVIAVNDGTIVKLGENDRLGRFVVLQDVYGNRYTYSHLGSIAERHPVPKPIEAAADEQVEAELEQPAAGAPTQPASDGAQPVGGDTDADADSGGVTGTSVTPPATAGDTDADDAGTADTAAADRRAAARTPVARDGADPVVEQPVPALQKERLFANPTRPQAYSAGGERQLEQSGERLTTFEGYFSGPLEADPEDYILKPLREGSTVIAGTILGRIGKTHERLAPHVEFTIRPAGRGAPRIDPKPILDGWKLLESTAIYKSGNDNVFGSDGRGPSIGQILLMSKSELQARVLSNPNIEIYPGGRDDIKTGAIDQRVLATLEFLSASGLKPTVTSLKGNHGLMTASGNISEHSTGTAVDIGAINGIVITPATQGEGSITDITVRRLLTLQGTMKPHQIITLMQYPDTDNTLAMSDHDDHIHVGFHAVAQPGSPRLQTLMRPEQWTRLVEQLGAIQNPVVPTTVSRYATKDGDAR</sequence>
<dbReference type="CDD" id="cd12797">
    <property type="entry name" value="M23_peptidase"/>
    <property type="match status" value="1"/>
</dbReference>
<dbReference type="RefSeq" id="WP_318600502.1">
    <property type="nucleotide sequence ID" value="NZ_JAWSTH010000115.1"/>
</dbReference>
<dbReference type="EMBL" id="JAWSTH010000115">
    <property type="protein sequence ID" value="MDW5598033.1"/>
    <property type="molecule type" value="Genomic_DNA"/>
</dbReference>
<evidence type="ECO:0000256" key="1">
    <source>
        <dbReference type="SAM" id="MobiDB-lite"/>
    </source>
</evidence>
<evidence type="ECO:0000313" key="5">
    <source>
        <dbReference type="Proteomes" id="UP001284601"/>
    </source>
</evidence>
<dbReference type="InterPro" id="IPR031304">
    <property type="entry name" value="SLT_2"/>
</dbReference>
<keyword evidence="4" id="KW-0808">Transferase</keyword>
<feature type="chain" id="PRO_5047455348" evidence="2">
    <location>
        <begin position="30"/>
        <end position="914"/>
    </location>
</feature>
<protein>
    <submittedName>
        <fullName evidence="4">Lytic murein transglycosylase</fullName>
        <ecNumber evidence="4">2.4.-.-</ecNumber>
    </submittedName>
</protein>
<feature type="region of interest" description="Disordered" evidence="1">
    <location>
        <begin position="75"/>
        <end position="243"/>
    </location>
</feature>
<feature type="compositionally biased region" description="Low complexity" evidence="1">
    <location>
        <begin position="532"/>
        <end position="549"/>
    </location>
</feature>
<dbReference type="InterPro" id="IPR043426">
    <property type="entry name" value="MltB-like"/>
</dbReference>
<proteinExistence type="predicted"/>
<name>A0ABU4HXS5_9ACTN</name>
<dbReference type="CDD" id="cd13399">
    <property type="entry name" value="Slt35-like"/>
    <property type="match status" value="1"/>
</dbReference>
<dbReference type="GO" id="GO:0016757">
    <property type="term" value="F:glycosyltransferase activity"/>
    <property type="evidence" value="ECO:0007669"/>
    <property type="project" value="UniProtKB-KW"/>
</dbReference>
<feature type="signal peptide" evidence="2">
    <location>
        <begin position="1"/>
        <end position="29"/>
    </location>
</feature>
<feature type="compositionally biased region" description="Polar residues" evidence="1">
    <location>
        <begin position="217"/>
        <end position="227"/>
    </location>
</feature>
<dbReference type="EC" id="2.4.-.-" evidence="4"/>
<dbReference type="Proteomes" id="UP001284601">
    <property type="component" value="Unassembled WGS sequence"/>
</dbReference>
<evidence type="ECO:0000259" key="3">
    <source>
        <dbReference type="Pfam" id="PF13406"/>
    </source>
</evidence>
<keyword evidence="4" id="KW-0328">Glycosyltransferase</keyword>
<dbReference type="Gene3D" id="2.70.70.10">
    <property type="entry name" value="Glucose Permease (Domain IIA)"/>
    <property type="match status" value="1"/>
</dbReference>
<dbReference type="Pfam" id="PF13406">
    <property type="entry name" value="SLT_2"/>
    <property type="match status" value="1"/>
</dbReference>
<dbReference type="InterPro" id="IPR023346">
    <property type="entry name" value="Lysozyme-like_dom_sf"/>
</dbReference>
<dbReference type="SUPFAM" id="SSF51261">
    <property type="entry name" value="Duplicated hybrid motif"/>
    <property type="match status" value="1"/>
</dbReference>
<organism evidence="4 5">
    <name type="scientific">Conexibacter stalactiti</name>
    <dbReference type="NCBI Taxonomy" id="1940611"/>
    <lineage>
        <taxon>Bacteria</taxon>
        <taxon>Bacillati</taxon>
        <taxon>Actinomycetota</taxon>
        <taxon>Thermoleophilia</taxon>
        <taxon>Solirubrobacterales</taxon>
        <taxon>Conexibacteraceae</taxon>
        <taxon>Conexibacter</taxon>
    </lineage>
</organism>
<comment type="caution">
    <text evidence="4">The sequence shown here is derived from an EMBL/GenBank/DDBJ whole genome shotgun (WGS) entry which is preliminary data.</text>
</comment>
<evidence type="ECO:0000256" key="2">
    <source>
        <dbReference type="SAM" id="SignalP"/>
    </source>
</evidence>
<dbReference type="SUPFAM" id="SSF53955">
    <property type="entry name" value="Lysozyme-like"/>
    <property type="match status" value="1"/>
</dbReference>
<reference evidence="5" key="1">
    <citation type="submission" date="2023-07" db="EMBL/GenBank/DDBJ databases">
        <title>Conexibacter stalactiti sp. nov., isolated from stalactites in a lava cave and emended description of the genus Conexibacter.</title>
        <authorList>
            <person name="Lee S.D."/>
        </authorList>
    </citation>
    <scope>NUCLEOTIDE SEQUENCE [LARGE SCALE GENOMIC DNA]</scope>
    <source>
        <strain evidence="5">KCTC 39840</strain>
    </source>
</reference>
<dbReference type="Gene3D" id="1.10.530.10">
    <property type="match status" value="1"/>
</dbReference>